<evidence type="ECO:0000259" key="1">
    <source>
        <dbReference type="Pfam" id="PF03109"/>
    </source>
</evidence>
<dbReference type="CDD" id="cd05121">
    <property type="entry name" value="ABC1_ADCK3-like"/>
    <property type="match status" value="1"/>
</dbReference>
<dbReference type="Pfam" id="PF03109">
    <property type="entry name" value="ABC1"/>
    <property type="match status" value="1"/>
</dbReference>
<dbReference type="AlphaFoldDB" id="A0AAD7XPI4"/>
<evidence type="ECO:0000313" key="2">
    <source>
        <dbReference type="EMBL" id="KAJ8603626.1"/>
    </source>
</evidence>
<evidence type="ECO:0000313" key="3">
    <source>
        <dbReference type="Proteomes" id="UP001230188"/>
    </source>
</evidence>
<proteinExistence type="predicted"/>
<dbReference type="PANTHER" id="PTHR43173">
    <property type="entry name" value="ABC1 FAMILY PROTEIN"/>
    <property type="match status" value="1"/>
</dbReference>
<dbReference type="SUPFAM" id="SSF56112">
    <property type="entry name" value="Protein kinase-like (PK-like)"/>
    <property type="match status" value="1"/>
</dbReference>
<name>A0AAD7XPI4_9STRA</name>
<reference evidence="2" key="1">
    <citation type="submission" date="2023-01" db="EMBL/GenBank/DDBJ databases">
        <title>Metagenome sequencing of chrysophaentin producing Chrysophaeum taylorii.</title>
        <authorList>
            <person name="Davison J."/>
            <person name="Bewley C."/>
        </authorList>
    </citation>
    <scope>NUCLEOTIDE SEQUENCE</scope>
    <source>
        <strain evidence="2">NIES-1699</strain>
    </source>
</reference>
<feature type="domain" description="ABC1 atypical kinase-like" evidence="1">
    <location>
        <begin position="283"/>
        <end position="515"/>
    </location>
</feature>
<organism evidence="2 3">
    <name type="scientific">Chrysophaeum taylorii</name>
    <dbReference type="NCBI Taxonomy" id="2483200"/>
    <lineage>
        <taxon>Eukaryota</taxon>
        <taxon>Sar</taxon>
        <taxon>Stramenopiles</taxon>
        <taxon>Ochrophyta</taxon>
        <taxon>Pelagophyceae</taxon>
        <taxon>Pelagomonadales</taxon>
        <taxon>Pelagomonadaceae</taxon>
        <taxon>Chrysophaeum</taxon>
    </lineage>
</organism>
<keyword evidence="3" id="KW-1185">Reference proteome</keyword>
<comment type="caution">
    <text evidence="2">The sequence shown here is derived from an EMBL/GenBank/DDBJ whole genome shotgun (WGS) entry which is preliminary data.</text>
</comment>
<dbReference type="InterPro" id="IPR011009">
    <property type="entry name" value="Kinase-like_dom_sf"/>
</dbReference>
<gene>
    <name evidence="2" type="ORF">CTAYLR_007570</name>
</gene>
<accession>A0AAD7XPI4</accession>
<sequence>MSLGEPNYTWVVGFHEWKRGFKVKTSSERFNVGKAGFVIDVYLDGNAEAHRGKIAAYARYAGSEKALEVEVFLEIVGVARWQSETRCRLGSTASSTTRTRVGTEDLAPTSAIAEGSVSTIRCSIVTSAAAGKSKAGPRRVVPKHVSSLPSMTQIARNARFSFGVAPIVYRYAMHRRRARRVRLSLKPTDREAYYDERSLLWDVAHEKSAGEVRALFERMGGLYNKLAQDWATRDGLIPQPWVDELKGSFESLQPRKWSRMRACIYDGLAGEAVPFARPGKSGLARYFAAVEETPLAAASIGQVHVARRYGSREAGDASKAIVKVIYPEIRKHLLADLSNARRVAHVVTWVLKLPMKGAIDAIMDEQCESFPRELDLRLEADNIRRARDLFDRHALDVDVPVVFDDLSSSSVLSQSFLRGRTFSSLDVASLSPADRARGVEIVTAIARAIGTTLFRDRWFHSDPRETSVCLSVCLHPGNLMWMDSGKPGLIDWGQCTSLTPEQLRTLCHVVLLLHTKSPSVIERALSATEINFNTQHLDLKLALLFYFFDSKRDIASFVDPKATDFLMDAIQHNPRIMPVMTDIPREVVFYGRVCSSLRKSFELLGADVSVIDLWRDEARAALKELNATKPDRTSTALLLLPENPVGLLYILDKAPDWVSAALGYVSAFGEALAESEDTSTEEDGTSCIRDQQQHNNSLVVVVPKRRRRGRRRSSTALNTVGIVTVSSILVAFLGPAILRGLVAFCILVLVESVACKTLLGESSLLRRALSFAPSAAAAVMASKKETPRLSR</sequence>
<dbReference type="Proteomes" id="UP001230188">
    <property type="component" value="Unassembled WGS sequence"/>
</dbReference>
<dbReference type="InterPro" id="IPR051130">
    <property type="entry name" value="Mito_struct-func_regulator"/>
</dbReference>
<dbReference type="InterPro" id="IPR004147">
    <property type="entry name" value="ABC1_dom"/>
</dbReference>
<dbReference type="PANTHER" id="PTHR43173:SF3">
    <property type="entry name" value="ABC1 FAMILY PROTEIN"/>
    <property type="match status" value="1"/>
</dbReference>
<protein>
    <recommendedName>
        <fullName evidence="1">ABC1 atypical kinase-like domain-containing protein</fullName>
    </recommendedName>
</protein>
<dbReference type="EMBL" id="JAQMWT010000346">
    <property type="protein sequence ID" value="KAJ8603626.1"/>
    <property type="molecule type" value="Genomic_DNA"/>
</dbReference>